<name>A0A1I1ZX00_9GAMM</name>
<evidence type="ECO:0000313" key="2">
    <source>
        <dbReference type="Proteomes" id="UP000199477"/>
    </source>
</evidence>
<protein>
    <submittedName>
        <fullName evidence="1">Phage-related protein</fullName>
    </submittedName>
</protein>
<proteinExistence type="predicted"/>
<dbReference type="EMBL" id="FONH01000002">
    <property type="protein sequence ID" value="SFE36334.1"/>
    <property type="molecule type" value="Genomic_DNA"/>
</dbReference>
<dbReference type="InterPro" id="IPR010265">
    <property type="entry name" value="Phage_lambda_TipM"/>
</dbReference>
<accession>A0A1I1ZX00</accession>
<gene>
    <name evidence="1" type="ORF">SAMN02799615_00846</name>
</gene>
<dbReference type="STRING" id="500610.SAMN02799615_00846"/>
<dbReference type="Proteomes" id="UP000199477">
    <property type="component" value="Unassembled WGS sequence"/>
</dbReference>
<keyword evidence="2" id="KW-1185">Reference proteome</keyword>
<dbReference type="AlphaFoldDB" id="A0A1I1ZX00"/>
<reference evidence="2" key="1">
    <citation type="submission" date="2016-10" db="EMBL/GenBank/DDBJ databases">
        <authorList>
            <person name="Varghese N."/>
            <person name="Submissions S."/>
        </authorList>
    </citation>
    <scope>NUCLEOTIDE SEQUENCE [LARGE SCALE GENOMIC DNA]</scope>
    <source>
        <strain evidence="2">UNC178MFTsu3.1</strain>
    </source>
</reference>
<dbReference type="Pfam" id="PF05939">
    <property type="entry name" value="Phage_min_tail"/>
    <property type="match status" value="1"/>
</dbReference>
<dbReference type="RefSeq" id="WP_026636564.1">
    <property type="nucleotide sequence ID" value="NZ_FONH01000002.1"/>
</dbReference>
<evidence type="ECO:0000313" key="1">
    <source>
        <dbReference type="EMBL" id="SFE36334.1"/>
    </source>
</evidence>
<sequence length="111" mass="12275">MPDIFTWRPINNPVGQVTLRVRRAQFGDGYSQEVQDGINNKVQSWPLQFVGSRAEMQALSDFLDAHAGAIGFLWTPPVGVQGLYKAASYSPGYEGGDVYTISTTFEQKFSP</sequence>
<organism evidence="1 2">
    <name type="scientific">Dyella marensis</name>
    <dbReference type="NCBI Taxonomy" id="500610"/>
    <lineage>
        <taxon>Bacteria</taxon>
        <taxon>Pseudomonadati</taxon>
        <taxon>Pseudomonadota</taxon>
        <taxon>Gammaproteobacteria</taxon>
        <taxon>Lysobacterales</taxon>
        <taxon>Rhodanobacteraceae</taxon>
        <taxon>Dyella</taxon>
    </lineage>
</organism>